<proteinExistence type="predicted"/>
<dbReference type="Proteomes" id="UP001152622">
    <property type="component" value="Chromosome 6"/>
</dbReference>
<gene>
    <name evidence="1" type="ORF">SKAU_G00202770</name>
</gene>
<evidence type="ECO:0000313" key="1">
    <source>
        <dbReference type="EMBL" id="KAJ8357483.1"/>
    </source>
</evidence>
<protein>
    <submittedName>
        <fullName evidence="1">Uncharacterized protein</fullName>
    </submittedName>
</protein>
<sequence>MPSEDSLYLSLTNLPPCLLPRVLARVSSSPFFGFDLARPPAISPRAAETHADGFGTVMRRGDGFGLSFLNAACSFNINAHRHGNREHSSHRIELWLCK</sequence>
<comment type="caution">
    <text evidence="1">The sequence shown here is derived from an EMBL/GenBank/DDBJ whole genome shotgun (WGS) entry which is preliminary data.</text>
</comment>
<keyword evidence="2" id="KW-1185">Reference proteome</keyword>
<accession>A0A9Q1FFT8</accession>
<organism evidence="1 2">
    <name type="scientific">Synaphobranchus kaupii</name>
    <name type="common">Kaup's arrowtooth eel</name>
    <dbReference type="NCBI Taxonomy" id="118154"/>
    <lineage>
        <taxon>Eukaryota</taxon>
        <taxon>Metazoa</taxon>
        <taxon>Chordata</taxon>
        <taxon>Craniata</taxon>
        <taxon>Vertebrata</taxon>
        <taxon>Euteleostomi</taxon>
        <taxon>Actinopterygii</taxon>
        <taxon>Neopterygii</taxon>
        <taxon>Teleostei</taxon>
        <taxon>Anguilliformes</taxon>
        <taxon>Synaphobranchidae</taxon>
        <taxon>Synaphobranchus</taxon>
    </lineage>
</organism>
<evidence type="ECO:0000313" key="2">
    <source>
        <dbReference type="Proteomes" id="UP001152622"/>
    </source>
</evidence>
<reference evidence="1" key="1">
    <citation type="journal article" date="2023" name="Science">
        <title>Genome structures resolve the early diversification of teleost fishes.</title>
        <authorList>
            <person name="Parey E."/>
            <person name="Louis A."/>
            <person name="Montfort J."/>
            <person name="Bouchez O."/>
            <person name="Roques C."/>
            <person name="Iampietro C."/>
            <person name="Lluch J."/>
            <person name="Castinel A."/>
            <person name="Donnadieu C."/>
            <person name="Desvignes T."/>
            <person name="Floi Bucao C."/>
            <person name="Jouanno E."/>
            <person name="Wen M."/>
            <person name="Mejri S."/>
            <person name="Dirks R."/>
            <person name="Jansen H."/>
            <person name="Henkel C."/>
            <person name="Chen W.J."/>
            <person name="Zahm M."/>
            <person name="Cabau C."/>
            <person name="Klopp C."/>
            <person name="Thompson A.W."/>
            <person name="Robinson-Rechavi M."/>
            <person name="Braasch I."/>
            <person name="Lecointre G."/>
            <person name="Bobe J."/>
            <person name="Postlethwait J.H."/>
            <person name="Berthelot C."/>
            <person name="Roest Crollius H."/>
            <person name="Guiguen Y."/>
        </authorList>
    </citation>
    <scope>NUCLEOTIDE SEQUENCE</scope>
    <source>
        <strain evidence="1">WJC10195</strain>
    </source>
</reference>
<name>A0A9Q1FFT8_SYNKA</name>
<dbReference type="EMBL" id="JAINUF010000006">
    <property type="protein sequence ID" value="KAJ8357483.1"/>
    <property type="molecule type" value="Genomic_DNA"/>
</dbReference>
<dbReference type="AlphaFoldDB" id="A0A9Q1FFT8"/>